<accession>A0A7Y0Y415</accession>
<reference evidence="3 4" key="1">
    <citation type="submission" date="2020-04" db="EMBL/GenBank/DDBJ databases">
        <title>Antimicrobial susceptibility and clonality of vaginal-derived multi-drug resistant Mobiluncus isolates in China.</title>
        <authorList>
            <person name="Zhang X."/>
        </authorList>
    </citation>
    <scope>NUCLEOTIDE SEQUENCE [LARGE SCALE GENOMIC DNA]</scope>
    <source>
        <strain evidence="3 4">13</strain>
    </source>
</reference>
<dbReference type="Proteomes" id="UP000578252">
    <property type="component" value="Unassembled WGS sequence"/>
</dbReference>
<sequence>MMATTSFSVRLDSQVKAQSEQLFQDLGMTLTTAINVFLRQAIQAGGLPFEVKKADPNRETWQSLLESQRLLNDPSAKGYTDVKQALAELKK</sequence>
<comment type="similarity">
    <text evidence="1">Belongs to the RelB/DinJ antitoxin family.</text>
</comment>
<evidence type="ECO:0000313" key="3">
    <source>
        <dbReference type="EMBL" id="NMW64996.1"/>
    </source>
</evidence>
<dbReference type="InterPro" id="IPR013321">
    <property type="entry name" value="Arc_rbn_hlx_hlx"/>
</dbReference>
<evidence type="ECO:0000313" key="4">
    <source>
        <dbReference type="Proteomes" id="UP000578252"/>
    </source>
</evidence>
<gene>
    <name evidence="3" type="ORF">HHJ78_05515</name>
</gene>
<proteinExistence type="inferred from homology"/>
<evidence type="ECO:0000256" key="2">
    <source>
        <dbReference type="ARBA" id="ARBA00022649"/>
    </source>
</evidence>
<dbReference type="Gene3D" id="1.10.1220.10">
    <property type="entry name" value="Met repressor-like"/>
    <property type="match status" value="1"/>
</dbReference>
<dbReference type="PANTHER" id="PTHR38781">
    <property type="entry name" value="ANTITOXIN DINJ-RELATED"/>
    <property type="match status" value="1"/>
</dbReference>
<dbReference type="NCBIfam" id="TIGR02384">
    <property type="entry name" value="RelB_DinJ"/>
    <property type="match status" value="1"/>
</dbReference>
<keyword evidence="2" id="KW-1277">Toxin-antitoxin system</keyword>
<dbReference type="RefSeq" id="WP_169771863.1">
    <property type="nucleotide sequence ID" value="NZ_JABCUR010000004.1"/>
</dbReference>
<comment type="caution">
    <text evidence="3">The sequence shown here is derived from an EMBL/GenBank/DDBJ whole genome shotgun (WGS) entry which is preliminary data.</text>
</comment>
<dbReference type="PANTHER" id="PTHR38781:SF1">
    <property type="entry name" value="ANTITOXIN DINJ-RELATED"/>
    <property type="match status" value="1"/>
</dbReference>
<dbReference type="EMBL" id="JABCUR010000004">
    <property type="protein sequence ID" value="NMW64996.1"/>
    <property type="molecule type" value="Genomic_DNA"/>
</dbReference>
<dbReference type="AlphaFoldDB" id="A0A7Y0Y415"/>
<organism evidence="3 4">
    <name type="scientific">Mobiluncus mulieris</name>
    <dbReference type="NCBI Taxonomy" id="2052"/>
    <lineage>
        <taxon>Bacteria</taxon>
        <taxon>Bacillati</taxon>
        <taxon>Actinomycetota</taxon>
        <taxon>Actinomycetes</taxon>
        <taxon>Actinomycetales</taxon>
        <taxon>Actinomycetaceae</taxon>
        <taxon>Mobiluncus</taxon>
    </lineage>
</organism>
<dbReference type="Pfam" id="PF04221">
    <property type="entry name" value="RelB"/>
    <property type="match status" value="1"/>
</dbReference>
<evidence type="ECO:0000256" key="1">
    <source>
        <dbReference type="ARBA" id="ARBA00010562"/>
    </source>
</evidence>
<dbReference type="InterPro" id="IPR007337">
    <property type="entry name" value="RelB/DinJ"/>
</dbReference>
<protein>
    <submittedName>
        <fullName evidence="3">Type II toxin-antitoxin system RelB/DinJ family antitoxin</fullName>
    </submittedName>
</protein>
<dbReference type="GO" id="GO:0006355">
    <property type="term" value="P:regulation of DNA-templated transcription"/>
    <property type="evidence" value="ECO:0007669"/>
    <property type="project" value="InterPro"/>
</dbReference>
<name>A0A7Y0Y415_9ACTO</name>
<dbReference type="GO" id="GO:0006351">
    <property type="term" value="P:DNA-templated transcription"/>
    <property type="evidence" value="ECO:0007669"/>
    <property type="project" value="TreeGrafter"/>
</dbReference>